<comment type="caution">
    <text evidence="1">The sequence shown here is derived from an EMBL/GenBank/DDBJ whole genome shotgun (WGS) entry which is preliminary data.</text>
</comment>
<protein>
    <submittedName>
        <fullName evidence="1">Unnamed protein product</fullName>
    </submittedName>
</protein>
<gene>
    <name evidence="1" type="ORF">Pfra01_000768500</name>
</gene>
<dbReference type="Proteomes" id="UP001165121">
    <property type="component" value="Unassembled WGS sequence"/>
</dbReference>
<dbReference type="OrthoDB" id="128484at2759"/>
<accession>A0A9W6X6A6</accession>
<dbReference type="EMBL" id="BSXT01000684">
    <property type="protein sequence ID" value="GMF32360.1"/>
    <property type="molecule type" value="Genomic_DNA"/>
</dbReference>
<dbReference type="AlphaFoldDB" id="A0A9W6X6A6"/>
<dbReference type="PANTHER" id="PTHR47169:SF2">
    <property type="entry name" value="OS01G0541250 PROTEIN"/>
    <property type="match status" value="1"/>
</dbReference>
<dbReference type="PANTHER" id="PTHR47169">
    <property type="entry name" value="OS01G0541250 PROTEIN"/>
    <property type="match status" value="1"/>
</dbReference>
<evidence type="ECO:0000313" key="1">
    <source>
        <dbReference type="EMBL" id="GMF32360.1"/>
    </source>
</evidence>
<dbReference type="GO" id="GO:0003676">
    <property type="term" value="F:nucleic acid binding"/>
    <property type="evidence" value="ECO:0007669"/>
    <property type="project" value="InterPro"/>
</dbReference>
<sequence length="137" mass="15918">MKFAKSWSKFPSKIELSKDGQQLWPKYPDTWYGKAVKEGMLKRRTTFIKPALTPENKLRRVEHALSFIDDRTLDFEPMHTIVHGDEKWFYSGRDKCSYLVLDGEELAGLRIRSTSTLVQHALMDTFGWATLQCGHHS</sequence>
<evidence type="ECO:0000313" key="2">
    <source>
        <dbReference type="Proteomes" id="UP001165121"/>
    </source>
</evidence>
<dbReference type="Gene3D" id="3.30.420.10">
    <property type="entry name" value="Ribonuclease H-like superfamily/Ribonuclease H"/>
    <property type="match status" value="1"/>
</dbReference>
<organism evidence="1 2">
    <name type="scientific">Phytophthora fragariaefolia</name>
    <dbReference type="NCBI Taxonomy" id="1490495"/>
    <lineage>
        <taxon>Eukaryota</taxon>
        <taxon>Sar</taxon>
        <taxon>Stramenopiles</taxon>
        <taxon>Oomycota</taxon>
        <taxon>Peronosporomycetes</taxon>
        <taxon>Peronosporales</taxon>
        <taxon>Peronosporaceae</taxon>
        <taxon>Phytophthora</taxon>
    </lineage>
</organism>
<proteinExistence type="predicted"/>
<name>A0A9W6X6A6_9STRA</name>
<keyword evidence="2" id="KW-1185">Reference proteome</keyword>
<dbReference type="InterPro" id="IPR036397">
    <property type="entry name" value="RNaseH_sf"/>
</dbReference>
<reference evidence="1" key="1">
    <citation type="submission" date="2023-04" db="EMBL/GenBank/DDBJ databases">
        <title>Phytophthora fragariaefolia NBRC 109709.</title>
        <authorList>
            <person name="Ichikawa N."/>
            <person name="Sato H."/>
            <person name="Tonouchi N."/>
        </authorList>
    </citation>
    <scope>NUCLEOTIDE SEQUENCE</scope>
    <source>
        <strain evidence="1">NBRC 109709</strain>
    </source>
</reference>